<keyword evidence="7" id="KW-1185">Reference proteome</keyword>
<evidence type="ECO:0008006" key="8">
    <source>
        <dbReference type="Google" id="ProtNLM"/>
    </source>
</evidence>
<evidence type="ECO:0000313" key="6">
    <source>
        <dbReference type="EnsemblPlants" id="Kaladp0095s0163.1.v1.1"/>
    </source>
</evidence>
<dbReference type="OMA" id="PCCETFT"/>
<dbReference type="Proteomes" id="UP000594263">
    <property type="component" value="Unplaced"/>
</dbReference>
<keyword evidence="5" id="KW-0732">Signal</keyword>
<dbReference type="PANTHER" id="PTHR46020:SF32">
    <property type="entry name" value="GDSL ESTERASE_LIPASE"/>
    <property type="match status" value="1"/>
</dbReference>
<dbReference type="SUPFAM" id="SSF52266">
    <property type="entry name" value="SGNH hydrolase"/>
    <property type="match status" value="1"/>
</dbReference>
<accession>A0A7N0UYY6</accession>
<evidence type="ECO:0000256" key="1">
    <source>
        <dbReference type="ARBA" id="ARBA00008668"/>
    </source>
</evidence>
<dbReference type="InterPro" id="IPR036514">
    <property type="entry name" value="SGNH_hydro_sf"/>
</dbReference>
<keyword evidence="3" id="KW-0442">Lipid degradation</keyword>
<dbReference type="Pfam" id="PF00657">
    <property type="entry name" value="Lipase_GDSL"/>
    <property type="match status" value="1"/>
</dbReference>
<evidence type="ECO:0000256" key="5">
    <source>
        <dbReference type="SAM" id="SignalP"/>
    </source>
</evidence>
<dbReference type="GO" id="GO:0016042">
    <property type="term" value="P:lipid catabolic process"/>
    <property type="evidence" value="ECO:0007669"/>
    <property type="project" value="UniProtKB-KW"/>
</dbReference>
<proteinExistence type="inferred from homology"/>
<dbReference type="AlphaFoldDB" id="A0A7N0UYY6"/>
<reference evidence="6" key="1">
    <citation type="submission" date="2021-01" db="UniProtKB">
        <authorList>
            <consortium name="EnsemblPlants"/>
        </authorList>
    </citation>
    <scope>IDENTIFICATION</scope>
</reference>
<dbReference type="Gene3D" id="3.40.50.1110">
    <property type="entry name" value="SGNH hydrolase"/>
    <property type="match status" value="1"/>
</dbReference>
<feature type="chain" id="PRO_5029470155" description="GDSL esterase/lipase" evidence="5">
    <location>
        <begin position="19"/>
        <end position="367"/>
    </location>
</feature>
<evidence type="ECO:0000256" key="4">
    <source>
        <dbReference type="ARBA" id="ARBA00023098"/>
    </source>
</evidence>
<sequence length="367" mass="39832">MAPPISAAALRLLGLVLGLILSFTENGGLAGAGPEAHTLGRDLYGFRPSKMFVFGDSYADTGNTRKTLTSSWKEPYGITFPGKPAGRFSDGRVLTDYIARFVGIKTPIPYRWMNVGPRRIQYGVNFAYGGTGVFQTSSSDPNMTAQIDFMQNLLNDGVYTWNDLQSSVALVTLSGNDYAFFIANNNSTEALQAFIPTVVNQLVANIQRVQSMGLKKVVVSSLQPLGCLPRITVETSYQSCNAAQNAAVQLHNLLLEQAVAKLNNNGTGKGSTPYVVLDLYSSFMSVLQNNSTQQESVKFRNPLKLCCAGTSSGAYCGTLGADGEKMYTVCDEPEASFFWDTVHPTQEGWRAVYIALQATLKQNLLMS</sequence>
<dbReference type="GO" id="GO:0016788">
    <property type="term" value="F:hydrolase activity, acting on ester bonds"/>
    <property type="evidence" value="ECO:0007669"/>
    <property type="project" value="InterPro"/>
</dbReference>
<protein>
    <recommendedName>
        <fullName evidence="8">GDSL esterase/lipase</fullName>
    </recommendedName>
</protein>
<dbReference type="PANTHER" id="PTHR46020">
    <property type="entry name" value="OSJNBB0059K02.9 PROTEIN"/>
    <property type="match status" value="1"/>
</dbReference>
<dbReference type="EnsemblPlants" id="Kaladp0095s0163.1.v1.1">
    <property type="protein sequence ID" value="Kaladp0095s0163.1.v1.1"/>
    <property type="gene ID" value="Kaladp0095s0163.v1.1"/>
</dbReference>
<keyword evidence="4" id="KW-0443">Lipid metabolism</keyword>
<feature type="signal peptide" evidence="5">
    <location>
        <begin position="1"/>
        <end position="18"/>
    </location>
</feature>
<evidence type="ECO:0000313" key="7">
    <source>
        <dbReference type="Proteomes" id="UP000594263"/>
    </source>
</evidence>
<comment type="similarity">
    <text evidence="1">Belongs to the 'GDSL' lipolytic enzyme family.</text>
</comment>
<evidence type="ECO:0000256" key="3">
    <source>
        <dbReference type="ARBA" id="ARBA00022963"/>
    </source>
</evidence>
<name>A0A7N0UYY6_KALFE</name>
<dbReference type="InterPro" id="IPR001087">
    <property type="entry name" value="GDSL"/>
</dbReference>
<evidence type="ECO:0000256" key="2">
    <source>
        <dbReference type="ARBA" id="ARBA00022801"/>
    </source>
</evidence>
<keyword evidence="2" id="KW-0378">Hydrolase</keyword>
<dbReference type="Gramene" id="Kaladp0095s0163.1.v1.1">
    <property type="protein sequence ID" value="Kaladp0095s0163.1.v1.1"/>
    <property type="gene ID" value="Kaladp0095s0163.v1.1"/>
</dbReference>
<organism evidence="6 7">
    <name type="scientific">Kalanchoe fedtschenkoi</name>
    <name type="common">Lavender scallops</name>
    <name type="synonym">South American air plant</name>
    <dbReference type="NCBI Taxonomy" id="63787"/>
    <lineage>
        <taxon>Eukaryota</taxon>
        <taxon>Viridiplantae</taxon>
        <taxon>Streptophyta</taxon>
        <taxon>Embryophyta</taxon>
        <taxon>Tracheophyta</taxon>
        <taxon>Spermatophyta</taxon>
        <taxon>Magnoliopsida</taxon>
        <taxon>eudicotyledons</taxon>
        <taxon>Gunneridae</taxon>
        <taxon>Pentapetalae</taxon>
        <taxon>Saxifragales</taxon>
        <taxon>Crassulaceae</taxon>
        <taxon>Kalanchoe</taxon>
    </lineage>
</organism>